<keyword evidence="3 5" id="KW-0378">Hydrolase</keyword>
<gene>
    <name evidence="5" type="ORF">LEA_13439</name>
</gene>
<comment type="caution">
    <text evidence="5">The sequence shown here is derived from an EMBL/GenBank/DDBJ whole genome shotgun (WGS) entry which is preliminary data.</text>
</comment>
<evidence type="ECO:0000256" key="2">
    <source>
        <dbReference type="ARBA" id="ARBA00022722"/>
    </source>
</evidence>
<organism evidence="5">
    <name type="scientific">human gut metagenome</name>
    <dbReference type="NCBI Taxonomy" id="408170"/>
    <lineage>
        <taxon>unclassified sequences</taxon>
        <taxon>metagenomes</taxon>
        <taxon>organismal metagenomes</taxon>
    </lineage>
</organism>
<dbReference type="GO" id="GO:0006308">
    <property type="term" value="P:DNA catabolic process"/>
    <property type="evidence" value="ECO:0007669"/>
    <property type="project" value="InterPro"/>
</dbReference>
<dbReference type="InterPro" id="IPR003761">
    <property type="entry name" value="Exonuc_VII_S"/>
</dbReference>
<dbReference type="GO" id="GO:0008855">
    <property type="term" value="F:exodeoxyribonuclease VII activity"/>
    <property type="evidence" value="ECO:0007669"/>
    <property type="project" value="UniProtKB-EC"/>
</dbReference>
<proteinExistence type="inferred from homology"/>
<sequence>MQAADGGAILAGKKKTEAQEPQSLEENFSAVEELIGQLEAEDISLEEAFTAYSKGMNLLKQCSEQIDRVEKQVMKLNEEGGLEPLDPQ</sequence>
<name>K1SET6_9ZZZZ</name>
<dbReference type="EMBL" id="AJWY01009118">
    <property type="protein sequence ID" value="EKC59297.1"/>
    <property type="molecule type" value="Genomic_DNA"/>
</dbReference>
<dbReference type="EC" id="3.1.11.6" evidence="5"/>
<dbReference type="GO" id="GO:0009318">
    <property type="term" value="C:exodeoxyribonuclease VII complex"/>
    <property type="evidence" value="ECO:0007669"/>
    <property type="project" value="InterPro"/>
</dbReference>
<dbReference type="NCBIfam" id="TIGR01280">
    <property type="entry name" value="xseB"/>
    <property type="match status" value="1"/>
</dbReference>
<reference evidence="5" key="1">
    <citation type="journal article" date="2013" name="Environ. Microbiol.">
        <title>Microbiota from the distal guts of lean and obese adolescents exhibit partial functional redundancy besides clear differences in community structure.</title>
        <authorList>
            <person name="Ferrer M."/>
            <person name="Ruiz A."/>
            <person name="Lanza F."/>
            <person name="Haange S.B."/>
            <person name="Oberbach A."/>
            <person name="Till H."/>
            <person name="Bargiela R."/>
            <person name="Campoy C."/>
            <person name="Segura M.T."/>
            <person name="Richter M."/>
            <person name="von Bergen M."/>
            <person name="Seifert J."/>
            <person name="Suarez A."/>
        </authorList>
    </citation>
    <scope>NUCLEOTIDE SEQUENCE</scope>
</reference>
<dbReference type="InterPro" id="IPR037004">
    <property type="entry name" value="Exonuc_VII_ssu_sf"/>
</dbReference>
<dbReference type="Gene3D" id="1.10.287.1040">
    <property type="entry name" value="Exonuclease VII, small subunit"/>
    <property type="match status" value="1"/>
</dbReference>
<dbReference type="Pfam" id="PF02609">
    <property type="entry name" value="Exonuc_VII_S"/>
    <property type="match status" value="1"/>
</dbReference>
<protein>
    <submittedName>
        <fullName evidence="5">Exonuclease VII, small subunit</fullName>
        <ecNumber evidence="5">3.1.11.6</ecNumber>
    </submittedName>
</protein>
<evidence type="ECO:0000256" key="3">
    <source>
        <dbReference type="ARBA" id="ARBA00022801"/>
    </source>
</evidence>
<keyword evidence="5" id="KW-0269">Exonuclease</keyword>
<feature type="region of interest" description="Disordered" evidence="4">
    <location>
        <begin position="1"/>
        <end position="25"/>
    </location>
</feature>
<keyword evidence="1" id="KW-0963">Cytoplasm</keyword>
<dbReference type="GO" id="GO:0005829">
    <property type="term" value="C:cytosol"/>
    <property type="evidence" value="ECO:0007669"/>
    <property type="project" value="TreeGrafter"/>
</dbReference>
<dbReference type="PANTHER" id="PTHR34137:SF1">
    <property type="entry name" value="EXODEOXYRIBONUCLEASE 7 SMALL SUBUNIT"/>
    <property type="match status" value="1"/>
</dbReference>
<dbReference type="PANTHER" id="PTHR34137">
    <property type="entry name" value="EXODEOXYRIBONUCLEASE 7 SMALL SUBUNIT"/>
    <property type="match status" value="1"/>
</dbReference>
<dbReference type="SUPFAM" id="SSF116842">
    <property type="entry name" value="XseB-like"/>
    <property type="match status" value="1"/>
</dbReference>
<dbReference type="HAMAP" id="MF_00337">
    <property type="entry name" value="Exonuc_7_S"/>
    <property type="match status" value="1"/>
</dbReference>
<accession>K1SET6</accession>
<evidence type="ECO:0000256" key="1">
    <source>
        <dbReference type="ARBA" id="ARBA00022490"/>
    </source>
</evidence>
<evidence type="ECO:0000313" key="5">
    <source>
        <dbReference type="EMBL" id="EKC59297.1"/>
    </source>
</evidence>
<evidence type="ECO:0000256" key="4">
    <source>
        <dbReference type="SAM" id="MobiDB-lite"/>
    </source>
</evidence>
<keyword evidence="2" id="KW-0540">Nuclease</keyword>
<dbReference type="AlphaFoldDB" id="K1SET6"/>